<feature type="region of interest" description="Disordered" evidence="8">
    <location>
        <begin position="305"/>
        <end position="378"/>
    </location>
</feature>
<evidence type="ECO:0000256" key="7">
    <source>
        <dbReference type="ARBA" id="ARBA00022801"/>
    </source>
</evidence>
<dbReference type="EMBL" id="LSBJ02000006">
    <property type="protein sequence ID" value="OAQ63235.1"/>
    <property type="molecule type" value="Genomic_DNA"/>
</dbReference>
<gene>
    <name evidence="12" type="ORF">VFPPC_14538</name>
</gene>
<feature type="domain" description="Ubiquitin-like" evidence="10">
    <location>
        <begin position="1"/>
        <end position="57"/>
    </location>
</feature>
<evidence type="ECO:0000259" key="10">
    <source>
        <dbReference type="PROSITE" id="PS50053"/>
    </source>
</evidence>
<accession>A0A179FCE0</accession>
<dbReference type="Gene3D" id="2.40.70.10">
    <property type="entry name" value="Acid Proteases"/>
    <property type="match status" value="1"/>
</dbReference>
<reference evidence="12 13" key="1">
    <citation type="journal article" date="2016" name="PLoS Pathog.">
        <title>Biosynthesis of antibiotic leucinostatins in bio-control fungus Purpureocillium lilacinum and their inhibition on phytophthora revealed by genome mining.</title>
        <authorList>
            <person name="Wang G."/>
            <person name="Liu Z."/>
            <person name="Lin R."/>
            <person name="Li E."/>
            <person name="Mao Z."/>
            <person name="Ling J."/>
            <person name="Yang Y."/>
            <person name="Yin W.B."/>
            <person name="Xie B."/>
        </authorList>
    </citation>
    <scope>NUCLEOTIDE SEQUENCE [LARGE SCALE GENOMIC DNA]</scope>
    <source>
        <strain evidence="12">170</strain>
    </source>
</reference>
<dbReference type="GeneID" id="28856300"/>
<protein>
    <recommendedName>
        <fullName evidence="4">DNA damage-inducible protein 1</fullName>
    </recommendedName>
</protein>
<comment type="caution">
    <text evidence="12">The sequence shown here is derived from an EMBL/GenBank/DDBJ whole genome shotgun (WGS) entry which is preliminary data.</text>
</comment>
<dbReference type="PROSITE" id="PS50030">
    <property type="entry name" value="UBA"/>
    <property type="match status" value="1"/>
</dbReference>
<feature type="compositionally biased region" description="Low complexity" evidence="8">
    <location>
        <begin position="336"/>
        <end position="351"/>
    </location>
</feature>
<dbReference type="SUPFAM" id="SSF46934">
    <property type="entry name" value="UBA-like"/>
    <property type="match status" value="1"/>
</dbReference>
<dbReference type="SUPFAM" id="SSF54236">
    <property type="entry name" value="Ubiquitin-like"/>
    <property type="match status" value="1"/>
</dbReference>
<dbReference type="InterPro" id="IPR001995">
    <property type="entry name" value="Peptidase_A2_cat"/>
</dbReference>
<dbReference type="PANTHER" id="PTHR12917:SF1">
    <property type="entry name" value="AT13091P"/>
    <property type="match status" value="1"/>
</dbReference>
<dbReference type="SUPFAM" id="SSF50630">
    <property type="entry name" value="Acid proteases"/>
    <property type="match status" value="1"/>
</dbReference>
<dbReference type="PROSITE" id="PS00141">
    <property type="entry name" value="ASP_PROTEASE"/>
    <property type="match status" value="1"/>
</dbReference>
<comment type="similarity">
    <text evidence="2">Belongs to the DDI1 family.</text>
</comment>
<dbReference type="InterPro" id="IPR000626">
    <property type="entry name" value="Ubiquitin-like_dom"/>
</dbReference>
<dbReference type="Proteomes" id="UP000078397">
    <property type="component" value="Unassembled WGS sequence"/>
</dbReference>
<keyword evidence="5" id="KW-0645">Protease</keyword>
<dbReference type="KEGG" id="pchm:VFPPC_14538"/>
<dbReference type="SMART" id="SM00165">
    <property type="entry name" value="UBA"/>
    <property type="match status" value="1"/>
</dbReference>
<feature type="compositionally biased region" description="Pro residues" evidence="8">
    <location>
        <begin position="352"/>
        <end position="364"/>
    </location>
</feature>
<feature type="region of interest" description="Disordered" evidence="8">
    <location>
        <begin position="59"/>
        <end position="85"/>
    </location>
</feature>
<evidence type="ECO:0000256" key="8">
    <source>
        <dbReference type="SAM" id="MobiDB-lite"/>
    </source>
</evidence>
<dbReference type="STRING" id="1380566.A0A179FCE0"/>
<evidence type="ECO:0000259" key="11">
    <source>
        <dbReference type="PROSITE" id="PS50175"/>
    </source>
</evidence>
<dbReference type="Pfam" id="PF00627">
    <property type="entry name" value="UBA"/>
    <property type="match status" value="1"/>
</dbReference>
<name>A0A179FCE0_METCM</name>
<keyword evidence="13" id="KW-1185">Reference proteome</keyword>
<sequence length="416" mass="45338">MTLETLRESVHADTNIPASSLHIYHNGRLLTEETKTIEQLEIPDGGMLAVHVRHLRGNTGANEPAAQTQPPPQPPRPQAGGDNDPELIRLQILGNPALREQLQRQHPELAAAVDDPARFAQIFQNSQDMERRQREERQREIERLNQDPFNIENQRKIEDMIRQERVMENLQSAMEHNPEVFGRVHLLYIDVEVNGHKVKALVDSGAQATIMSPAYAEACGIMRLIDTRFAGVARGVGTAKILGRVHSAQIKVGNLFLPCSFTVMEGKTTHLLLGLDMLKRYQATIDLARDRLIIQGEEVPFLGEADIPKDEEPSEQEATIPGPSGTTIGQETGAVLPPQQSSTTASSTPAQPALPPRHAPPASAPAPAATPSTAAPNVTPAHVESLISMGATREQAIQALQAAEDNVDVAASLIFF</sequence>
<dbReference type="PANTHER" id="PTHR12917">
    <property type="entry name" value="ASPARTYL PROTEASE DDI-RELATED"/>
    <property type="match status" value="1"/>
</dbReference>
<dbReference type="CDD" id="cd05479">
    <property type="entry name" value="RP_DDI"/>
    <property type="match status" value="1"/>
</dbReference>
<dbReference type="InterPro" id="IPR019103">
    <property type="entry name" value="Peptidase_aspartic_DDI1-type"/>
</dbReference>
<dbReference type="Gene3D" id="1.10.8.10">
    <property type="entry name" value="DNA helicase RuvA subunit, C-terminal domain"/>
    <property type="match status" value="1"/>
</dbReference>
<organism evidence="12 13">
    <name type="scientific">Pochonia chlamydosporia 170</name>
    <dbReference type="NCBI Taxonomy" id="1380566"/>
    <lineage>
        <taxon>Eukaryota</taxon>
        <taxon>Fungi</taxon>
        <taxon>Dikarya</taxon>
        <taxon>Ascomycota</taxon>
        <taxon>Pezizomycotina</taxon>
        <taxon>Sordariomycetes</taxon>
        <taxon>Hypocreomycetidae</taxon>
        <taxon>Hypocreales</taxon>
        <taxon>Clavicipitaceae</taxon>
        <taxon>Pochonia</taxon>
    </lineage>
</organism>
<evidence type="ECO:0000256" key="2">
    <source>
        <dbReference type="ARBA" id="ARBA00009136"/>
    </source>
</evidence>
<dbReference type="OrthoDB" id="1047367at2759"/>
<evidence type="ECO:0000256" key="3">
    <source>
        <dbReference type="ARBA" id="ARBA00011128"/>
    </source>
</evidence>
<feature type="domain" description="UBA" evidence="9">
    <location>
        <begin position="377"/>
        <end position="416"/>
    </location>
</feature>
<evidence type="ECO:0000313" key="13">
    <source>
        <dbReference type="Proteomes" id="UP000078397"/>
    </source>
</evidence>
<dbReference type="PROSITE" id="PS50053">
    <property type="entry name" value="UBIQUITIN_2"/>
    <property type="match status" value="1"/>
</dbReference>
<dbReference type="InterPro" id="IPR001969">
    <property type="entry name" value="Aspartic_peptidase_AS"/>
</dbReference>
<evidence type="ECO:0000256" key="5">
    <source>
        <dbReference type="ARBA" id="ARBA00022670"/>
    </source>
</evidence>
<dbReference type="GO" id="GO:0006508">
    <property type="term" value="P:proteolysis"/>
    <property type="evidence" value="ECO:0007669"/>
    <property type="project" value="UniProtKB-KW"/>
</dbReference>
<dbReference type="InterPro" id="IPR015940">
    <property type="entry name" value="UBA"/>
</dbReference>
<keyword evidence="6" id="KW-0064">Aspartyl protease</keyword>
<evidence type="ECO:0000256" key="1">
    <source>
        <dbReference type="ARBA" id="ARBA00003231"/>
    </source>
</evidence>
<dbReference type="InterPro" id="IPR009060">
    <property type="entry name" value="UBA-like_sf"/>
</dbReference>
<comment type="subunit">
    <text evidence="3">Binds ubiquitin and polyubiquitinated proteins.</text>
</comment>
<evidence type="ECO:0000256" key="4">
    <source>
        <dbReference type="ARBA" id="ARBA00021491"/>
    </source>
</evidence>
<proteinExistence type="inferred from homology"/>
<comment type="function">
    <text evidence="1">Probable aspartic protease. May be involved in the regulation of exocytosis. Acts as a linker between the 19S proteasome and polyubiquitinated proteins via UBA domain interactions with ubiquitin for their subsequent degradation. Required for S-phase checkpoint control.</text>
</comment>
<dbReference type="AlphaFoldDB" id="A0A179FCE0"/>
<dbReference type="PROSITE" id="PS50175">
    <property type="entry name" value="ASP_PROT_RETROV"/>
    <property type="match status" value="1"/>
</dbReference>
<feature type="domain" description="Peptidase A2" evidence="11">
    <location>
        <begin position="198"/>
        <end position="277"/>
    </location>
</feature>
<keyword evidence="7" id="KW-0378">Hydrolase</keyword>
<feature type="compositionally biased region" description="Low complexity" evidence="8">
    <location>
        <begin position="365"/>
        <end position="378"/>
    </location>
</feature>
<evidence type="ECO:0000313" key="12">
    <source>
        <dbReference type="EMBL" id="OAQ63235.1"/>
    </source>
</evidence>
<evidence type="ECO:0000259" key="9">
    <source>
        <dbReference type="PROSITE" id="PS50030"/>
    </source>
</evidence>
<evidence type="ECO:0000256" key="6">
    <source>
        <dbReference type="ARBA" id="ARBA00022750"/>
    </source>
</evidence>
<dbReference type="InterPro" id="IPR021109">
    <property type="entry name" value="Peptidase_aspartic_dom_sf"/>
</dbReference>
<dbReference type="GO" id="GO:0004190">
    <property type="term" value="F:aspartic-type endopeptidase activity"/>
    <property type="evidence" value="ECO:0007669"/>
    <property type="project" value="UniProtKB-KW"/>
</dbReference>
<dbReference type="InterPro" id="IPR029071">
    <property type="entry name" value="Ubiquitin-like_domsf"/>
</dbReference>
<dbReference type="Pfam" id="PF09668">
    <property type="entry name" value="Asp_protease"/>
    <property type="match status" value="1"/>
</dbReference>
<dbReference type="Gene3D" id="3.10.20.90">
    <property type="entry name" value="Phosphatidylinositol 3-kinase Catalytic Subunit, Chain A, domain 1"/>
    <property type="match status" value="1"/>
</dbReference>
<dbReference type="RefSeq" id="XP_018140815.1">
    <property type="nucleotide sequence ID" value="XM_018292306.1"/>
</dbReference>